<keyword evidence="2" id="KW-1185">Reference proteome</keyword>
<dbReference type="GO" id="GO:0003676">
    <property type="term" value="F:nucleic acid binding"/>
    <property type="evidence" value="ECO:0007669"/>
    <property type="project" value="InterPro"/>
</dbReference>
<dbReference type="EMBL" id="BSXT01005156">
    <property type="protein sequence ID" value="GMF59911.1"/>
    <property type="molecule type" value="Genomic_DNA"/>
</dbReference>
<dbReference type="Gene3D" id="3.30.420.10">
    <property type="entry name" value="Ribonuclease H-like superfamily/Ribonuclease H"/>
    <property type="match status" value="1"/>
</dbReference>
<dbReference type="AlphaFoldDB" id="A0A9W6YDX4"/>
<dbReference type="InterPro" id="IPR036397">
    <property type="entry name" value="RNaseH_sf"/>
</dbReference>
<gene>
    <name evidence="1" type="ORF">Pfra01_002598000</name>
</gene>
<dbReference type="OrthoDB" id="123947at2759"/>
<dbReference type="Proteomes" id="UP001165121">
    <property type="component" value="Unassembled WGS sequence"/>
</dbReference>
<comment type="caution">
    <text evidence="1">The sequence shown here is derived from an EMBL/GenBank/DDBJ whole genome shotgun (WGS) entry which is preliminary data.</text>
</comment>
<protein>
    <submittedName>
        <fullName evidence="1">Unnamed protein product</fullName>
    </submittedName>
</protein>
<name>A0A9W6YDX4_9STRA</name>
<organism evidence="1 2">
    <name type="scientific">Phytophthora fragariaefolia</name>
    <dbReference type="NCBI Taxonomy" id="1490495"/>
    <lineage>
        <taxon>Eukaryota</taxon>
        <taxon>Sar</taxon>
        <taxon>Stramenopiles</taxon>
        <taxon>Oomycota</taxon>
        <taxon>Peronosporomycetes</taxon>
        <taxon>Peronosporales</taxon>
        <taxon>Peronosporaceae</taxon>
        <taxon>Phytophthora</taxon>
    </lineage>
</organism>
<proteinExistence type="predicted"/>
<reference evidence="1" key="1">
    <citation type="submission" date="2023-04" db="EMBL/GenBank/DDBJ databases">
        <title>Phytophthora fragariaefolia NBRC 109709.</title>
        <authorList>
            <person name="Ichikawa N."/>
            <person name="Sato H."/>
            <person name="Tonouchi N."/>
        </authorList>
    </citation>
    <scope>NUCLEOTIDE SEQUENCE</scope>
    <source>
        <strain evidence="1">NBRC 109709</strain>
    </source>
</reference>
<evidence type="ECO:0000313" key="1">
    <source>
        <dbReference type="EMBL" id="GMF59911.1"/>
    </source>
</evidence>
<sequence>MKITDPCQDRRVDNAPAHRAKLTKTCIKNLNLKDLGHPAQNPDENVWAEMKRELNRSPATSLEDLKLKLKRIWSSLDDEYIRKCVRSMPKRLDAVTKELGGHTKY</sequence>
<accession>A0A9W6YDX4</accession>
<evidence type="ECO:0000313" key="2">
    <source>
        <dbReference type="Proteomes" id="UP001165121"/>
    </source>
</evidence>